<dbReference type="AlphaFoldDB" id="A0A4D4J5S7"/>
<evidence type="ECO:0000256" key="3">
    <source>
        <dbReference type="ARBA" id="ARBA00022989"/>
    </source>
</evidence>
<dbReference type="PANTHER" id="PTHR42718">
    <property type="entry name" value="MAJOR FACILITATOR SUPERFAMILY MULTIDRUG TRANSPORTER MFSC"/>
    <property type="match status" value="1"/>
</dbReference>
<feature type="transmembrane region" description="Helical" evidence="5">
    <location>
        <begin position="457"/>
        <end position="476"/>
    </location>
</feature>
<dbReference type="Gene3D" id="1.20.1250.20">
    <property type="entry name" value="MFS general substrate transporter like domains"/>
    <property type="match status" value="1"/>
</dbReference>
<comment type="caution">
    <text evidence="7">The sequence shown here is derived from an EMBL/GenBank/DDBJ whole genome shotgun (WGS) entry which is preliminary data.</text>
</comment>
<feature type="transmembrane region" description="Helical" evidence="5">
    <location>
        <begin position="433"/>
        <end position="451"/>
    </location>
</feature>
<dbReference type="PRINTS" id="PR01036">
    <property type="entry name" value="TCRTETB"/>
</dbReference>
<dbReference type="Proteomes" id="UP000298860">
    <property type="component" value="Unassembled WGS sequence"/>
</dbReference>
<evidence type="ECO:0000313" key="7">
    <source>
        <dbReference type="EMBL" id="GDY30452.1"/>
    </source>
</evidence>
<sequence length="491" mass="49320">MSGDHGGGRTTVLPAGFADRWWAPLVTESARPRRVARWPHAHWLAVGTVCFGAFMGQLDASIVTLTFPALTGAFHTPLGAVEWVSLGYLLALVALLTPVGRVSDLFGRKLVYLQGFVVFTGASALCGLAPTLSALVGFRVLQAVGAAMMQANSVALVATSVPRPSMRAALGVQAAAQALGLALGPTVGGLLVTGLGWQWVFWVNVPIGVAAVVAGRFLLPRTRARTPIRRFDLAGLVLLATASTAALLAVSVASGLPLPPAAVAALLALAVAAGWGLLRVERRAASPLVDLGLLRRGGVAAGLTGALCGYLVLFGPLVVVPVALVGRGLSTAHAGAVLTALPAGFALAATLGGCVLPRRWSDARRGRAGAAVCVLALAALLVLPLRPGVLAPLLGLLGVGLGVFTPANNAAIMGRIPASSAGVGGGLVNMTRGLGTALGVAFSTLALHLAPAEGPRVAVAVLVAAALVAGASTRATRACRVRPSGRAPGAP</sequence>
<feature type="transmembrane region" description="Helical" evidence="5">
    <location>
        <begin position="336"/>
        <end position="356"/>
    </location>
</feature>
<dbReference type="GO" id="GO:0005886">
    <property type="term" value="C:plasma membrane"/>
    <property type="evidence" value="ECO:0007669"/>
    <property type="project" value="UniProtKB-SubCell"/>
</dbReference>
<dbReference type="PROSITE" id="PS00216">
    <property type="entry name" value="SUGAR_TRANSPORT_1"/>
    <property type="match status" value="1"/>
</dbReference>
<dbReference type="Gene3D" id="1.20.1720.10">
    <property type="entry name" value="Multidrug resistance protein D"/>
    <property type="match status" value="1"/>
</dbReference>
<dbReference type="OrthoDB" id="7375466at2"/>
<feature type="transmembrane region" description="Helical" evidence="5">
    <location>
        <begin position="199"/>
        <end position="219"/>
    </location>
</feature>
<keyword evidence="3 5" id="KW-1133">Transmembrane helix</keyword>
<dbReference type="PANTHER" id="PTHR42718:SF49">
    <property type="entry name" value="EXPORT PROTEIN"/>
    <property type="match status" value="1"/>
</dbReference>
<feature type="transmembrane region" description="Helical" evidence="5">
    <location>
        <begin position="391"/>
        <end position="412"/>
    </location>
</feature>
<evidence type="ECO:0000259" key="6">
    <source>
        <dbReference type="PROSITE" id="PS50850"/>
    </source>
</evidence>
<dbReference type="PROSITE" id="PS50850">
    <property type="entry name" value="MFS"/>
    <property type="match status" value="1"/>
</dbReference>
<feature type="transmembrane region" description="Helical" evidence="5">
    <location>
        <begin position="78"/>
        <end position="98"/>
    </location>
</feature>
<feature type="transmembrane region" description="Helical" evidence="5">
    <location>
        <begin position="368"/>
        <end position="385"/>
    </location>
</feature>
<dbReference type="CDD" id="cd17321">
    <property type="entry name" value="MFS_MMR_MDR_like"/>
    <property type="match status" value="1"/>
</dbReference>
<gene>
    <name evidence="7" type="ORF">GTS_20850</name>
</gene>
<protein>
    <submittedName>
        <fullName evidence="7">MFS transporter</fullName>
    </submittedName>
</protein>
<reference evidence="8" key="1">
    <citation type="submission" date="2019-04" db="EMBL/GenBank/DDBJ databases">
        <title>Draft genome sequence of Pseudonocardiaceae bacterium SL3-2-4.</title>
        <authorList>
            <person name="Ningsih F."/>
            <person name="Yokota A."/>
            <person name="Sakai Y."/>
            <person name="Nanatani K."/>
            <person name="Yabe S."/>
            <person name="Oetari A."/>
            <person name="Sjamsuridzal W."/>
        </authorList>
    </citation>
    <scope>NUCLEOTIDE SEQUENCE [LARGE SCALE GENOMIC DNA]</scope>
    <source>
        <strain evidence="8">SL3-2-4</strain>
    </source>
</reference>
<dbReference type="Pfam" id="PF07690">
    <property type="entry name" value="MFS_1"/>
    <property type="match status" value="1"/>
</dbReference>
<dbReference type="RefSeq" id="WP_137813561.1">
    <property type="nucleotide sequence ID" value="NZ_BJFL01000007.1"/>
</dbReference>
<evidence type="ECO:0000256" key="5">
    <source>
        <dbReference type="SAM" id="Phobius"/>
    </source>
</evidence>
<dbReference type="SUPFAM" id="SSF103473">
    <property type="entry name" value="MFS general substrate transporter"/>
    <property type="match status" value="1"/>
</dbReference>
<comment type="subcellular location">
    <subcellularLocation>
        <location evidence="1">Cell membrane</location>
        <topology evidence="1">Multi-pass membrane protein</topology>
    </subcellularLocation>
</comment>
<dbReference type="GO" id="GO:0022857">
    <property type="term" value="F:transmembrane transporter activity"/>
    <property type="evidence" value="ECO:0007669"/>
    <property type="project" value="InterPro"/>
</dbReference>
<feature type="transmembrane region" description="Helical" evidence="5">
    <location>
        <begin position="231"/>
        <end position="252"/>
    </location>
</feature>
<dbReference type="EMBL" id="BJFL01000007">
    <property type="protein sequence ID" value="GDY30452.1"/>
    <property type="molecule type" value="Genomic_DNA"/>
</dbReference>
<organism evidence="7 8">
    <name type="scientific">Gandjariella thermophila</name>
    <dbReference type="NCBI Taxonomy" id="1931992"/>
    <lineage>
        <taxon>Bacteria</taxon>
        <taxon>Bacillati</taxon>
        <taxon>Actinomycetota</taxon>
        <taxon>Actinomycetes</taxon>
        <taxon>Pseudonocardiales</taxon>
        <taxon>Pseudonocardiaceae</taxon>
        <taxon>Gandjariella</taxon>
    </lineage>
</organism>
<keyword evidence="2 5" id="KW-0812">Transmembrane</keyword>
<feature type="transmembrane region" description="Helical" evidence="5">
    <location>
        <begin position="299"/>
        <end position="324"/>
    </location>
</feature>
<dbReference type="InterPro" id="IPR020846">
    <property type="entry name" value="MFS_dom"/>
</dbReference>
<name>A0A4D4J5S7_9PSEU</name>
<dbReference type="InterPro" id="IPR011701">
    <property type="entry name" value="MFS"/>
</dbReference>
<feature type="domain" description="Major facilitator superfamily (MFS) profile" evidence="6">
    <location>
        <begin position="45"/>
        <end position="477"/>
    </location>
</feature>
<feature type="transmembrane region" description="Helical" evidence="5">
    <location>
        <begin position="258"/>
        <end position="278"/>
    </location>
</feature>
<evidence type="ECO:0000256" key="1">
    <source>
        <dbReference type="ARBA" id="ARBA00004651"/>
    </source>
</evidence>
<proteinExistence type="predicted"/>
<dbReference type="InterPro" id="IPR036259">
    <property type="entry name" value="MFS_trans_sf"/>
</dbReference>
<evidence type="ECO:0000313" key="8">
    <source>
        <dbReference type="Proteomes" id="UP000298860"/>
    </source>
</evidence>
<dbReference type="InterPro" id="IPR005829">
    <property type="entry name" value="Sugar_transporter_CS"/>
</dbReference>
<evidence type="ECO:0000256" key="2">
    <source>
        <dbReference type="ARBA" id="ARBA00022692"/>
    </source>
</evidence>
<feature type="transmembrane region" description="Helical" evidence="5">
    <location>
        <begin position="110"/>
        <end position="130"/>
    </location>
</feature>
<keyword evidence="4 5" id="KW-0472">Membrane</keyword>
<accession>A0A4D4J5S7</accession>
<feature type="transmembrane region" description="Helical" evidence="5">
    <location>
        <begin position="41"/>
        <end position="58"/>
    </location>
</feature>
<keyword evidence="8" id="KW-1185">Reference proteome</keyword>
<evidence type="ECO:0000256" key="4">
    <source>
        <dbReference type="ARBA" id="ARBA00023136"/>
    </source>
</evidence>